<comment type="caution">
    <text evidence="2">The sequence shown here is derived from an EMBL/GenBank/DDBJ whole genome shotgun (WGS) entry which is preliminary data.</text>
</comment>
<dbReference type="OrthoDB" id="69073at2157"/>
<dbReference type="EMBL" id="AMPO01000001">
    <property type="protein sequence ID" value="EKF86914.1"/>
    <property type="molecule type" value="Genomic_DNA"/>
</dbReference>
<accession>K2REV5</accession>
<reference evidence="2 3" key="1">
    <citation type="journal article" date="2012" name="J. Bacteriol.">
        <title>Draft genome sequence of Methanobacterium formicicum DSM 3637, an archaebacterium isolated from the methane producer amoeba Pelomyxa palustris.</title>
        <authorList>
            <person name="Gutierrez G."/>
        </authorList>
    </citation>
    <scope>NUCLEOTIDE SEQUENCE [LARGE SCALE GENOMIC DNA]</scope>
    <source>
        <strain evidence="3">DSM 3637 / PP1</strain>
    </source>
</reference>
<evidence type="ECO:0000256" key="1">
    <source>
        <dbReference type="SAM" id="Coils"/>
    </source>
</evidence>
<evidence type="ECO:0000313" key="2">
    <source>
        <dbReference type="EMBL" id="EKF86914.1"/>
    </source>
</evidence>
<sequence length="138" mass="16130">MFGMTKKQFLKKSKNCLKESGIQLLLVREIFNSEGKGEISFDDASNNVDKIRKNLEDIFFKYEALKPPSKCKSLQLEIMKTLIILQDVLVLNSEYIILSKEGSKVEGQEKFEKSIDELENFRNKFRKLSQKVDLYLRQ</sequence>
<organism evidence="2 3">
    <name type="scientific">Methanobacterium formicicum (strain DSM 3637 / PP1)</name>
    <dbReference type="NCBI Taxonomy" id="1204725"/>
    <lineage>
        <taxon>Archaea</taxon>
        <taxon>Methanobacteriati</taxon>
        <taxon>Methanobacteriota</taxon>
        <taxon>Methanomada group</taxon>
        <taxon>Methanobacteria</taxon>
        <taxon>Methanobacteriales</taxon>
        <taxon>Methanobacteriaceae</taxon>
        <taxon>Methanobacterium</taxon>
    </lineage>
</organism>
<name>K2REV5_METFP</name>
<keyword evidence="1" id="KW-0175">Coiled coil</keyword>
<keyword evidence="3" id="KW-1185">Reference proteome</keyword>
<gene>
    <name evidence="2" type="ORF">A994_01470</name>
</gene>
<protein>
    <submittedName>
        <fullName evidence="2">Uncharacterized protein</fullName>
    </submittedName>
</protein>
<feature type="coiled-coil region" evidence="1">
    <location>
        <begin position="111"/>
        <end position="138"/>
    </location>
</feature>
<evidence type="ECO:0000313" key="3">
    <source>
        <dbReference type="Proteomes" id="UP000007360"/>
    </source>
</evidence>
<dbReference type="AlphaFoldDB" id="K2REV5"/>
<dbReference type="PATRIC" id="fig|1204725.3.peg.294"/>
<dbReference type="Proteomes" id="UP000007360">
    <property type="component" value="Unassembled WGS sequence"/>
</dbReference>
<proteinExistence type="predicted"/>